<dbReference type="InterPro" id="IPR004042">
    <property type="entry name" value="Intein_endonuc_central"/>
</dbReference>
<dbReference type="InterPro" id="IPR027434">
    <property type="entry name" value="Homing_endonucl"/>
</dbReference>
<comment type="caution">
    <text evidence="2">The sequence shown here is derived from an EMBL/GenBank/DDBJ whole genome shotgun (WGS) entry which is preliminary data.</text>
</comment>
<evidence type="ECO:0000259" key="1">
    <source>
        <dbReference type="PROSITE" id="PS50819"/>
    </source>
</evidence>
<dbReference type="AlphaFoldDB" id="X1D1U4"/>
<evidence type="ECO:0000313" key="2">
    <source>
        <dbReference type="EMBL" id="GAG90446.1"/>
    </source>
</evidence>
<organism evidence="2">
    <name type="scientific">marine sediment metagenome</name>
    <dbReference type="NCBI Taxonomy" id="412755"/>
    <lineage>
        <taxon>unclassified sequences</taxon>
        <taxon>metagenomes</taxon>
        <taxon>ecological metagenomes</taxon>
    </lineage>
</organism>
<dbReference type="Gene3D" id="3.10.28.10">
    <property type="entry name" value="Homing endonucleases"/>
    <property type="match status" value="1"/>
</dbReference>
<accession>X1D1U4</accession>
<feature type="non-terminal residue" evidence="2">
    <location>
        <position position="1"/>
    </location>
</feature>
<dbReference type="SUPFAM" id="SSF55608">
    <property type="entry name" value="Homing endonucleases"/>
    <property type="match status" value="1"/>
</dbReference>
<protein>
    <recommendedName>
        <fullName evidence="1">DOD-type homing endonuclease domain-containing protein</fullName>
    </recommendedName>
</protein>
<dbReference type="GO" id="GO:0004519">
    <property type="term" value="F:endonuclease activity"/>
    <property type="evidence" value="ECO:0007669"/>
    <property type="project" value="InterPro"/>
</dbReference>
<sequence length="280" mass="31831">TLLDRLGVLYSTSDRGFTIRDRQVCAALLEAGEGSKNKVIPQEHKELEPGLLLRLLSGYLAGDGWRAGSGWQVETMSGQLADDLLEIGSKLGFNVRIMSNLKNSYRVSLSTGNIGLDKRNWKTKENWRGRIFGVTVPNGTIFVRRNGCCCWTGNSENSQRLWDEMTPPPTRSVAIRWVVTYAGFKGESTLLWDIYESVVGSPRVHTKHRVPGTDLPIYQKGSTLVFWSHEPRQPWQTDRYYARQKNNLRPSAYVRLHENKWVQKESAFVPVSDWDLCIDA</sequence>
<dbReference type="PROSITE" id="PS50819">
    <property type="entry name" value="INTEIN_ENDONUCLEASE"/>
    <property type="match status" value="1"/>
</dbReference>
<feature type="domain" description="DOD-type homing endonuclease" evidence="1">
    <location>
        <begin position="5"/>
        <end position="93"/>
    </location>
</feature>
<proteinExistence type="predicted"/>
<gene>
    <name evidence="2" type="ORF">S01H4_46185</name>
</gene>
<dbReference type="EMBL" id="BART01025785">
    <property type="protein sequence ID" value="GAG90446.1"/>
    <property type="molecule type" value="Genomic_DNA"/>
</dbReference>
<name>X1D1U4_9ZZZZ</name>
<reference evidence="2" key="1">
    <citation type="journal article" date="2014" name="Front. Microbiol.">
        <title>High frequency of phylogenetically diverse reductive dehalogenase-homologous genes in deep subseafloor sedimentary metagenomes.</title>
        <authorList>
            <person name="Kawai M."/>
            <person name="Futagami T."/>
            <person name="Toyoda A."/>
            <person name="Takaki Y."/>
            <person name="Nishi S."/>
            <person name="Hori S."/>
            <person name="Arai W."/>
            <person name="Tsubouchi T."/>
            <person name="Morono Y."/>
            <person name="Uchiyama I."/>
            <person name="Ito T."/>
            <person name="Fujiyama A."/>
            <person name="Inagaki F."/>
            <person name="Takami H."/>
        </authorList>
    </citation>
    <scope>NUCLEOTIDE SEQUENCE</scope>
    <source>
        <strain evidence="2">Expedition CK06-06</strain>
    </source>
</reference>
<feature type="non-terminal residue" evidence="2">
    <location>
        <position position="280"/>
    </location>
</feature>